<dbReference type="RefSeq" id="WP_058031128.1">
    <property type="nucleotide sequence ID" value="NZ_CP013187.1"/>
</dbReference>
<dbReference type="GO" id="GO:0006281">
    <property type="term" value="P:DNA repair"/>
    <property type="evidence" value="ECO:0007669"/>
    <property type="project" value="TreeGrafter"/>
</dbReference>
<comment type="pathway">
    <text evidence="2">Organic acid metabolism; glycolate biosynthesis; glycolate from 2-phosphoglycolate: step 1/1.</text>
</comment>
<dbReference type="AlphaFoldDB" id="A0A0S2K685"/>
<dbReference type="SUPFAM" id="SSF56784">
    <property type="entry name" value="HAD-like"/>
    <property type="match status" value="1"/>
</dbReference>
<dbReference type="InterPro" id="IPR041492">
    <property type="entry name" value="HAD_2"/>
</dbReference>
<evidence type="ECO:0000256" key="4">
    <source>
        <dbReference type="ARBA" id="ARBA00013078"/>
    </source>
</evidence>
<name>A0A0S2K685_9GAMM</name>
<dbReference type="InterPro" id="IPR006439">
    <property type="entry name" value="HAD-SF_hydro_IA"/>
</dbReference>
<dbReference type="GO" id="GO:0008967">
    <property type="term" value="F:phosphoglycolate phosphatase activity"/>
    <property type="evidence" value="ECO:0007669"/>
    <property type="project" value="UniProtKB-EC"/>
</dbReference>
<proteinExistence type="inferred from homology"/>
<dbReference type="STRING" id="161398.PP2015_2991"/>
<comment type="catalytic activity">
    <reaction evidence="1">
        <text>2-phosphoglycolate + H2O = glycolate + phosphate</text>
        <dbReference type="Rhea" id="RHEA:14369"/>
        <dbReference type="ChEBI" id="CHEBI:15377"/>
        <dbReference type="ChEBI" id="CHEBI:29805"/>
        <dbReference type="ChEBI" id="CHEBI:43474"/>
        <dbReference type="ChEBI" id="CHEBI:58033"/>
        <dbReference type="EC" id="3.1.3.18"/>
    </reaction>
</comment>
<keyword evidence="6" id="KW-1185">Reference proteome</keyword>
<dbReference type="PATRIC" id="fig|161398.10.peg.3049"/>
<evidence type="ECO:0000256" key="2">
    <source>
        <dbReference type="ARBA" id="ARBA00004818"/>
    </source>
</evidence>
<dbReference type="Gene3D" id="3.40.50.1000">
    <property type="entry name" value="HAD superfamily/HAD-like"/>
    <property type="match status" value="1"/>
</dbReference>
<dbReference type="EMBL" id="CP013187">
    <property type="protein sequence ID" value="ALO43474.1"/>
    <property type="molecule type" value="Genomic_DNA"/>
</dbReference>
<dbReference type="Pfam" id="PF13419">
    <property type="entry name" value="HAD_2"/>
    <property type="match status" value="1"/>
</dbReference>
<evidence type="ECO:0000313" key="5">
    <source>
        <dbReference type="EMBL" id="ALO43474.1"/>
    </source>
</evidence>
<accession>A0A0S2K685</accession>
<reference evidence="5 6" key="1">
    <citation type="submission" date="2015-11" db="EMBL/GenBank/DDBJ databases">
        <authorList>
            <person name="Zhang Y."/>
            <person name="Guo Z."/>
        </authorList>
    </citation>
    <scope>NUCLEOTIDE SEQUENCE [LARGE SCALE GENOMIC DNA]</scope>
    <source>
        <strain evidence="5 6">KCTC 12086</strain>
    </source>
</reference>
<sequence length="221" mass="24296">MKYQGVLFDLDGTLIDSAQDMYIALNLTLTEVAFPVVSYTQVTTWVGNGIEMLVKRALSGDMAVNPELPSSLVIDAVARFKNHYKQLAGDYVALYQHVETGLAATAHLPKAIVTNKDRIFTEQLLEKLNLTSHFRVMVCGDDGEKKPSPAPLLKACEALNISPEKAIMIGDSKSDIIAAKSAEIDVLALTYGYNQGFDLKELEPEYLCDGFLDIIPIINQQ</sequence>
<organism evidence="5 6">
    <name type="scientific">Pseudoalteromonas phenolica</name>
    <dbReference type="NCBI Taxonomy" id="161398"/>
    <lineage>
        <taxon>Bacteria</taxon>
        <taxon>Pseudomonadati</taxon>
        <taxon>Pseudomonadota</taxon>
        <taxon>Gammaproteobacteria</taxon>
        <taxon>Alteromonadales</taxon>
        <taxon>Pseudoalteromonadaceae</taxon>
        <taxon>Pseudoalteromonas</taxon>
    </lineage>
</organism>
<dbReference type="OrthoDB" id="337830at2"/>
<dbReference type="InterPro" id="IPR023214">
    <property type="entry name" value="HAD_sf"/>
</dbReference>
<evidence type="ECO:0000256" key="1">
    <source>
        <dbReference type="ARBA" id="ARBA00000830"/>
    </source>
</evidence>
<dbReference type="InterPro" id="IPR036412">
    <property type="entry name" value="HAD-like_sf"/>
</dbReference>
<dbReference type="GO" id="GO:0005829">
    <property type="term" value="C:cytosol"/>
    <property type="evidence" value="ECO:0007669"/>
    <property type="project" value="TreeGrafter"/>
</dbReference>
<comment type="similarity">
    <text evidence="3">Belongs to the HAD-like hydrolase superfamily. CbbY/CbbZ/Gph/YieH family.</text>
</comment>
<protein>
    <recommendedName>
        <fullName evidence="4">phosphoglycolate phosphatase</fullName>
        <ecNumber evidence="4">3.1.3.18</ecNumber>
    </recommendedName>
</protein>
<evidence type="ECO:0000256" key="3">
    <source>
        <dbReference type="ARBA" id="ARBA00006171"/>
    </source>
</evidence>
<gene>
    <name evidence="5" type="ORF">PP2015_2991</name>
</gene>
<evidence type="ECO:0000313" key="6">
    <source>
        <dbReference type="Proteomes" id="UP000061457"/>
    </source>
</evidence>
<dbReference type="PANTHER" id="PTHR43434:SF1">
    <property type="entry name" value="PHOSPHOGLYCOLATE PHOSPHATASE"/>
    <property type="match status" value="1"/>
</dbReference>
<dbReference type="PANTHER" id="PTHR43434">
    <property type="entry name" value="PHOSPHOGLYCOLATE PHOSPHATASE"/>
    <property type="match status" value="1"/>
</dbReference>
<dbReference type="SFLD" id="SFLDG01129">
    <property type="entry name" value="C1.5:_HAD__Beta-PGM__Phosphata"/>
    <property type="match status" value="1"/>
</dbReference>
<dbReference type="InterPro" id="IPR050155">
    <property type="entry name" value="HAD-like_hydrolase_sf"/>
</dbReference>
<dbReference type="InterPro" id="IPR023198">
    <property type="entry name" value="PGP-like_dom2"/>
</dbReference>
<dbReference type="Gene3D" id="1.10.150.240">
    <property type="entry name" value="Putative phosphatase, domain 2"/>
    <property type="match status" value="1"/>
</dbReference>
<dbReference type="Proteomes" id="UP000061457">
    <property type="component" value="Chromosome I"/>
</dbReference>
<dbReference type="NCBIfam" id="TIGR01549">
    <property type="entry name" value="HAD-SF-IA-v1"/>
    <property type="match status" value="1"/>
</dbReference>
<dbReference type="KEGG" id="pphe:PP2015_2991"/>
<dbReference type="SFLD" id="SFLDS00003">
    <property type="entry name" value="Haloacid_Dehalogenase"/>
    <property type="match status" value="1"/>
</dbReference>
<dbReference type="EC" id="3.1.3.18" evidence="4"/>
<dbReference type="NCBIfam" id="TIGR01509">
    <property type="entry name" value="HAD-SF-IA-v3"/>
    <property type="match status" value="1"/>
</dbReference>